<dbReference type="EMBL" id="BART01022188">
    <property type="protein sequence ID" value="GAG93299.1"/>
    <property type="molecule type" value="Genomic_DNA"/>
</dbReference>
<gene>
    <name evidence="2" type="ORF">S01H4_40686</name>
</gene>
<feature type="non-terminal residue" evidence="2">
    <location>
        <position position="126"/>
    </location>
</feature>
<dbReference type="AlphaFoldDB" id="X1BBI8"/>
<comment type="caution">
    <text evidence="2">The sequence shown here is derived from an EMBL/GenBank/DDBJ whole genome shotgun (WGS) entry which is preliminary data.</text>
</comment>
<reference evidence="2" key="1">
    <citation type="journal article" date="2014" name="Front. Microbiol.">
        <title>High frequency of phylogenetically diverse reductive dehalogenase-homologous genes in deep subseafloor sedimentary metagenomes.</title>
        <authorList>
            <person name="Kawai M."/>
            <person name="Futagami T."/>
            <person name="Toyoda A."/>
            <person name="Takaki Y."/>
            <person name="Nishi S."/>
            <person name="Hori S."/>
            <person name="Arai W."/>
            <person name="Tsubouchi T."/>
            <person name="Morono Y."/>
            <person name="Uchiyama I."/>
            <person name="Ito T."/>
            <person name="Fujiyama A."/>
            <person name="Inagaki F."/>
            <person name="Takami H."/>
        </authorList>
    </citation>
    <scope>NUCLEOTIDE SEQUENCE</scope>
    <source>
        <strain evidence="2">Expedition CK06-06</strain>
    </source>
</reference>
<evidence type="ECO:0000259" key="1">
    <source>
        <dbReference type="Pfam" id="PF25275"/>
    </source>
</evidence>
<sequence length="126" mass="13762">MSGWWSISQSLSLPLSDSLGLPEVIIDNGDPDTSHTKSWEVSGGVDPYGADSLWSRDIGGTYTYQAPLTGSHQVSLRWTFYSSRCTNVRVGIYDGDSLLATVYVNQKENGSQWKVLGTYSFSGTAK</sequence>
<accession>X1BBI8</accession>
<dbReference type="Pfam" id="PF25275">
    <property type="entry name" value="Golvesin_C"/>
    <property type="match status" value="1"/>
</dbReference>
<protein>
    <recommendedName>
        <fullName evidence="1">Golvesin/Xly CBD-like domain-containing protein</fullName>
    </recommendedName>
</protein>
<proteinExistence type="predicted"/>
<feature type="domain" description="Golvesin/Xly CBD-like" evidence="1">
    <location>
        <begin position="24"/>
        <end position="122"/>
    </location>
</feature>
<organism evidence="2">
    <name type="scientific">marine sediment metagenome</name>
    <dbReference type="NCBI Taxonomy" id="412755"/>
    <lineage>
        <taxon>unclassified sequences</taxon>
        <taxon>metagenomes</taxon>
        <taxon>ecological metagenomes</taxon>
    </lineage>
</organism>
<evidence type="ECO:0000313" key="2">
    <source>
        <dbReference type="EMBL" id="GAG93299.1"/>
    </source>
</evidence>
<name>X1BBI8_9ZZZZ</name>
<dbReference type="InterPro" id="IPR033803">
    <property type="entry name" value="CBD-like_Golvesin-Xly"/>
</dbReference>